<dbReference type="Gene3D" id="1.10.533.10">
    <property type="entry name" value="Death Domain, Fas"/>
    <property type="match status" value="1"/>
</dbReference>
<keyword evidence="17" id="KW-1185">Reference proteome</keyword>
<protein>
    <recommendedName>
        <fullName evidence="18">Tumor necrosis factor receptor superfamily member 16</fullName>
    </recommendedName>
</protein>
<dbReference type="Gene3D" id="6.10.250.1780">
    <property type="match status" value="1"/>
</dbReference>
<dbReference type="InterPro" id="IPR034046">
    <property type="entry name" value="TNFRSF16_N"/>
</dbReference>
<dbReference type="EMBL" id="JAODUP010000950">
    <property type="protein sequence ID" value="KAK2142482.1"/>
    <property type="molecule type" value="Genomic_DNA"/>
</dbReference>
<keyword evidence="3 13" id="KW-0812">Transmembrane</keyword>
<dbReference type="GO" id="GO:0009986">
    <property type="term" value="C:cell surface"/>
    <property type="evidence" value="ECO:0007669"/>
    <property type="project" value="TreeGrafter"/>
</dbReference>
<dbReference type="GO" id="GO:0005035">
    <property type="term" value="F:death receptor activity"/>
    <property type="evidence" value="ECO:0007669"/>
    <property type="project" value="TreeGrafter"/>
</dbReference>
<keyword evidence="5" id="KW-0732">Signal</keyword>
<evidence type="ECO:0000256" key="4">
    <source>
        <dbReference type="ARBA" id="ARBA00022703"/>
    </source>
</evidence>
<dbReference type="PANTHER" id="PTHR46605:SF2">
    <property type="entry name" value="TNFR-CYS DOMAIN-CONTAINING PROTEIN"/>
    <property type="match status" value="1"/>
</dbReference>
<comment type="subcellular location">
    <subcellularLocation>
        <location evidence="1">Cell membrane</location>
        <topology evidence="1">Single-pass membrane protein</topology>
    </subcellularLocation>
</comment>
<keyword evidence="7 13" id="KW-1133">Transmembrane helix</keyword>
<dbReference type="GO" id="GO:0015026">
    <property type="term" value="F:coreceptor activity"/>
    <property type="evidence" value="ECO:0007669"/>
    <property type="project" value="TreeGrafter"/>
</dbReference>
<evidence type="ECO:0000256" key="11">
    <source>
        <dbReference type="PROSITE-ProRule" id="PRU00206"/>
    </source>
</evidence>
<dbReference type="GO" id="GO:0006915">
    <property type="term" value="P:apoptotic process"/>
    <property type="evidence" value="ECO:0007669"/>
    <property type="project" value="UniProtKB-KW"/>
</dbReference>
<dbReference type="Pfam" id="PF18422">
    <property type="entry name" value="TNFR_16_TM"/>
    <property type="match status" value="1"/>
</dbReference>
<evidence type="ECO:0000256" key="2">
    <source>
        <dbReference type="ARBA" id="ARBA00022475"/>
    </source>
</evidence>
<feature type="disulfide bond" evidence="11">
    <location>
        <begin position="73"/>
        <end position="91"/>
    </location>
</feature>
<keyword evidence="9 11" id="KW-1015">Disulfide bond</keyword>
<dbReference type="PANTHER" id="PTHR46605">
    <property type="entry name" value="TUMOR NECROSIS FACTOR RECEPTOR"/>
    <property type="match status" value="1"/>
</dbReference>
<sequence>MERIICSHPLTPYRKPWLGNRYPNCVRPDDFWQDIQLTSICHILLRWIIPSGAELRCGRYEHSLNGQRCCRECPPGEGVLRPCSIYNDTVCQPCTFGESYSTVYSHVETCHPCSICPEYAHMIQPCNMTHDTMCECDRNYYFDGLSSRCRPCQVCPMEYGVRRQCNLTHDTVCVRCPEGFYSDRLGMERCKRCGRCGRGQVMLQHCSPGQNTICIDIPTVHSTPWYQHEGATQSTLPNGSGRGRKVNPIPIYCALLGAVVLALIVYVIIKQNRRRQQANKGLTTSSSNETPPLLTAAPSSGGLLSKQGSDSGVYVELDRPVTSGTKVRDLPAIKRKALENSMHGYAQDPGGWKMLARELGFSNPVISSIESRAHQDGFSPFGILLSEWGKRDNARVGQLIQALRNIHREDCVRILCGDNRDYVGAPKYLELSSMHNQQII</sequence>
<dbReference type="SUPFAM" id="SSF57586">
    <property type="entry name" value="TNF receptor-like"/>
    <property type="match status" value="3"/>
</dbReference>
<evidence type="ECO:0000256" key="1">
    <source>
        <dbReference type="ARBA" id="ARBA00004162"/>
    </source>
</evidence>
<dbReference type="SUPFAM" id="SSF47986">
    <property type="entry name" value="DEATH domain"/>
    <property type="match status" value="1"/>
</dbReference>
<feature type="repeat" description="TNFR-Cys" evidence="11">
    <location>
        <begin position="56"/>
        <end position="91"/>
    </location>
</feature>
<dbReference type="SMART" id="SM00208">
    <property type="entry name" value="TNFR"/>
    <property type="match status" value="4"/>
</dbReference>
<feature type="domain" description="TNFR-Cys" evidence="15">
    <location>
        <begin position="175"/>
        <end position="214"/>
    </location>
</feature>
<evidence type="ECO:0008006" key="18">
    <source>
        <dbReference type="Google" id="ProtNLM"/>
    </source>
</evidence>
<feature type="region of interest" description="Disordered" evidence="12">
    <location>
        <begin position="277"/>
        <end position="309"/>
    </location>
</feature>
<dbReference type="GO" id="GO:0007266">
    <property type="term" value="P:Rho protein signal transduction"/>
    <property type="evidence" value="ECO:0007669"/>
    <property type="project" value="TreeGrafter"/>
</dbReference>
<comment type="caution">
    <text evidence="11">Lacks conserved residue(s) required for the propagation of feature annotation.</text>
</comment>
<evidence type="ECO:0000259" key="15">
    <source>
        <dbReference type="PROSITE" id="PS50050"/>
    </source>
</evidence>
<evidence type="ECO:0000256" key="6">
    <source>
        <dbReference type="ARBA" id="ARBA00022737"/>
    </source>
</evidence>
<feature type="disulfide bond" evidence="11">
    <location>
        <begin position="193"/>
        <end position="206"/>
    </location>
</feature>
<dbReference type="InterPro" id="IPR011029">
    <property type="entry name" value="DEATH-like_dom_sf"/>
</dbReference>
<keyword evidence="4" id="KW-0053">Apoptosis</keyword>
<dbReference type="AlphaFoldDB" id="A0AAD9IWY7"/>
<reference evidence="16" key="1">
    <citation type="journal article" date="2023" name="Mol. Biol. Evol.">
        <title>Third-Generation Sequencing Reveals the Adaptive Role of the Epigenome in Three Deep-Sea Polychaetes.</title>
        <authorList>
            <person name="Perez M."/>
            <person name="Aroh O."/>
            <person name="Sun Y."/>
            <person name="Lan Y."/>
            <person name="Juniper S.K."/>
            <person name="Young C.R."/>
            <person name="Angers B."/>
            <person name="Qian P.Y."/>
        </authorList>
    </citation>
    <scope>NUCLEOTIDE SEQUENCE</scope>
    <source>
        <strain evidence="16">P08H-3</strain>
    </source>
</reference>
<dbReference type="Pfam" id="PF00020">
    <property type="entry name" value="TNFR_c6"/>
    <property type="match status" value="4"/>
</dbReference>
<evidence type="ECO:0000256" key="13">
    <source>
        <dbReference type="SAM" id="Phobius"/>
    </source>
</evidence>
<dbReference type="PRINTS" id="PR01966">
    <property type="entry name" value="TNFACTORR16"/>
</dbReference>
<keyword evidence="8 13" id="KW-0472">Membrane</keyword>
<evidence type="ECO:0000256" key="3">
    <source>
        <dbReference type="ARBA" id="ARBA00022692"/>
    </source>
</evidence>
<feature type="disulfide bond" evidence="11">
    <location>
        <begin position="116"/>
        <end position="134"/>
    </location>
</feature>
<evidence type="ECO:0000313" key="16">
    <source>
        <dbReference type="EMBL" id="KAK2142482.1"/>
    </source>
</evidence>
<evidence type="ECO:0000256" key="10">
    <source>
        <dbReference type="ARBA" id="ARBA00023180"/>
    </source>
</evidence>
<feature type="domain" description="TNFR-Cys" evidence="15">
    <location>
        <begin position="56"/>
        <end position="91"/>
    </location>
</feature>
<evidence type="ECO:0000256" key="9">
    <source>
        <dbReference type="ARBA" id="ARBA00023157"/>
    </source>
</evidence>
<evidence type="ECO:0000259" key="14">
    <source>
        <dbReference type="PROSITE" id="PS50017"/>
    </source>
</evidence>
<dbReference type="PROSITE" id="PS50050">
    <property type="entry name" value="TNFR_NGFR_2"/>
    <property type="match status" value="4"/>
</dbReference>
<feature type="transmembrane region" description="Helical" evidence="13">
    <location>
        <begin position="249"/>
        <end position="269"/>
    </location>
</feature>
<dbReference type="SMART" id="SM00005">
    <property type="entry name" value="DEATH"/>
    <property type="match status" value="1"/>
</dbReference>
<evidence type="ECO:0000256" key="7">
    <source>
        <dbReference type="ARBA" id="ARBA00022989"/>
    </source>
</evidence>
<comment type="caution">
    <text evidence="16">The sequence shown here is derived from an EMBL/GenBank/DDBJ whole genome shotgun (WGS) entry which is preliminary data.</text>
</comment>
<dbReference type="PROSITE" id="PS00652">
    <property type="entry name" value="TNFR_NGFR_1"/>
    <property type="match status" value="2"/>
</dbReference>
<feature type="disulfide bond" evidence="11">
    <location>
        <begin position="155"/>
        <end position="173"/>
    </location>
</feature>
<dbReference type="PROSITE" id="PS50017">
    <property type="entry name" value="DEATH_DOMAIN"/>
    <property type="match status" value="1"/>
</dbReference>
<dbReference type="CDD" id="cd13416">
    <property type="entry name" value="TNFRSF16"/>
    <property type="match status" value="1"/>
</dbReference>
<feature type="domain" description="TNFR-Cys" evidence="15">
    <location>
        <begin position="93"/>
        <end position="134"/>
    </location>
</feature>
<dbReference type="Proteomes" id="UP001208570">
    <property type="component" value="Unassembled WGS sequence"/>
</dbReference>
<dbReference type="GO" id="GO:0005886">
    <property type="term" value="C:plasma membrane"/>
    <property type="evidence" value="ECO:0007669"/>
    <property type="project" value="UniProtKB-SubCell"/>
</dbReference>
<feature type="disulfide bond" evidence="11">
    <location>
        <begin position="70"/>
        <end position="83"/>
    </location>
</feature>
<name>A0AAD9IWY7_9ANNE</name>
<feature type="disulfide bond" evidence="11">
    <location>
        <begin position="113"/>
        <end position="126"/>
    </location>
</feature>
<keyword evidence="6" id="KW-0677">Repeat</keyword>
<feature type="domain" description="Death" evidence="14">
    <location>
        <begin position="352"/>
        <end position="419"/>
    </location>
</feature>
<feature type="disulfide bond" evidence="11">
    <location>
        <begin position="152"/>
        <end position="165"/>
    </location>
</feature>
<evidence type="ECO:0000256" key="8">
    <source>
        <dbReference type="ARBA" id="ARBA00023136"/>
    </source>
</evidence>
<feature type="repeat" description="TNFR-Cys" evidence="11">
    <location>
        <begin position="93"/>
        <end position="134"/>
    </location>
</feature>
<dbReference type="InterPro" id="IPR041448">
    <property type="entry name" value="TNFR16_TM"/>
</dbReference>
<dbReference type="Pfam" id="PF00531">
    <property type="entry name" value="Death"/>
    <property type="match status" value="1"/>
</dbReference>
<evidence type="ECO:0000256" key="12">
    <source>
        <dbReference type="SAM" id="MobiDB-lite"/>
    </source>
</evidence>
<feature type="repeat" description="TNFR-Cys" evidence="11">
    <location>
        <begin position="175"/>
        <end position="214"/>
    </location>
</feature>
<evidence type="ECO:0000256" key="5">
    <source>
        <dbReference type="ARBA" id="ARBA00022729"/>
    </source>
</evidence>
<dbReference type="InterPro" id="IPR022325">
    <property type="entry name" value="TNFR_16"/>
</dbReference>
<proteinExistence type="predicted"/>
<keyword evidence="10" id="KW-0325">Glycoprotein</keyword>
<feature type="repeat" description="TNFR-Cys" evidence="11">
    <location>
        <begin position="135"/>
        <end position="173"/>
    </location>
</feature>
<dbReference type="InterPro" id="IPR052302">
    <property type="entry name" value="Neurotrophin_rcpt-DD"/>
</dbReference>
<dbReference type="InterPro" id="IPR000488">
    <property type="entry name" value="Death_dom"/>
</dbReference>
<dbReference type="GO" id="GO:0048406">
    <property type="term" value="F:nerve growth factor binding"/>
    <property type="evidence" value="ECO:0007669"/>
    <property type="project" value="TreeGrafter"/>
</dbReference>
<feature type="compositionally biased region" description="Polar residues" evidence="12">
    <location>
        <begin position="278"/>
        <end position="290"/>
    </location>
</feature>
<accession>A0AAD9IWY7</accession>
<gene>
    <name evidence="16" type="ORF">LSH36_950g00048</name>
</gene>
<feature type="disulfide bond" evidence="11">
    <location>
        <begin position="196"/>
        <end position="214"/>
    </location>
</feature>
<dbReference type="InterPro" id="IPR001368">
    <property type="entry name" value="TNFR/NGFR_Cys_rich_reg"/>
</dbReference>
<keyword evidence="2" id="KW-1003">Cell membrane</keyword>
<evidence type="ECO:0000313" key="17">
    <source>
        <dbReference type="Proteomes" id="UP001208570"/>
    </source>
</evidence>
<organism evidence="16 17">
    <name type="scientific">Paralvinella palmiformis</name>
    <dbReference type="NCBI Taxonomy" id="53620"/>
    <lineage>
        <taxon>Eukaryota</taxon>
        <taxon>Metazoa</taxon>
        <taxon>Spiralia</taxon>
        <taxon>Lophotrochozoa</taxon>
        <taxon>Annelida</taxon>
        <taxon>Polychaeta</taxon>
        <taxon>Sedentaria</taxon>
        <taxon>Canalipalpata</taxon>
        <taxon>Terebellida</taxon>
        <taxon>Terebelliformia</taxon>
        <taxon>Alvinellidae</taxon>
        <taxon>Paralvinella</taxon>
    </lineage>
</organism>
<dbReference type="Gene3D" id="2.10.50.10">
    <property type="entry name" value="Tumor Necrosis Factor Receptor, subunit A, domain 2"/>
    <property type="match status" value="4"/>
</dbReference>
<feature type="domain" description="TNFR-Cys" evidence="15">
    <location>
        <begin position="135"/>
        <end position="173"/>
    </location>
</feature>